<protein>
    <submittedName>
        <fullName evidence="1">Predicted protein</fullName>
    </submittedName>
</protein>
<dbReference type="HOGENOM" id="CLU_1051067_0_0_1"/>
<organism evidence="2">
    <name type="scientific">Arabidopsis lyrata subsp. lyrata</name>
    <name type="common">Lyre-leaved rock-cress</name>
    <dbReference type="NCBI Taxonomy" id="81972"/>
    <lineage>
        <taxon>Eukaryota</taxon>
        <taxon>Viridiplantae</taxon>
        <taxon>Streptophyta</taxon>
        <taxon>Embryophyta</taxon>
        <taxon>Tracheophyta</taxon>
        <taxon>Spermatophyta</taxon>
        <taxon>Magnoliopsida</taxon>
        <taxon>eudicotyledons</taxon>
        <taxon>Gunneridae</taxon>
        <taxon>Pentapetalae</taxon>
        <taxon>rosids</taxon>
        <taxon>malvids</taxon>
        <taxon>Brassicales</taxon>
        <taxon>Brassicaceae</taxon>
        <taxon>Camelineae</taxon>
        <taxon>Arabidopsis</taxon>
    </lineage>
</organism>
<sequence length="265" mass="29613">MCVLDNDKISLFDFGKKDTIINCGINLDGAGDISGRHQDFRQRIGGGNMTTMVEAEEGLNQGVCDGMDWDFCCHIRPACLSLRFASESLLLYPPFTKLSWSYKTESEKGLTSYVRWKVEPCNHIPFIWNSVIEFGVILDGDLILSNHFNDDSGLPCIEVLVRHVLTLCVGKGFAHIISIIVYVVVDGKWEVHPLFKTEDPHLGTLCHFFYPKFPLDWSGLDDQALLVLQGSSSRLIVSSTLVAELVTFWVAMDAVSHEAFGMVSF</sequence>
<dbReference type="AlphaFoldDB" id="D7MP96"/>
<proteinExistence type="predicted"/>
<reference evidence="2" key="1">
    <citation type="journal article" date="2011" name="Nat. Genet.">
        <title>The Arabidopsis lyrata genome sequence and the basis of rapid genome size change.</title>
        <authorList>
            <person name="Hu T.T."/>
            <person name="Pattyn P."/>
            <person name="Bakker E.G."/>
            <person name="Cao J."/>
            <person name="Cheng J.-F."/>
            <person name="Clark R.M."/>
            <person name="Fahlgren N."/>
            <person name="Fawcett J.A."/>
            <person name="Grimwood J."/>
            <person name="Gundlach H."/>
            <person name="Haberer G."/>
            <person name="Hollister J.D."/>
            <person name="Ossowski S."/>
            <person name="Ottilar R.P."/>
            <person name="Salamov A.A."/>
            <person name="Schneeberger K."/>
            <person name="Spannagl M."/>
            <person name="Wang X."/>
            <person name="Yang L."/>
            <person name="Nasrallah M.E."/>
            <person name="Bergelson J."/>
            <person name="Carrington J.C."/>
            <person name="Gaut B.S."/>
            <person name="Schmutz J."/>
            <person name="Mayer K.F.X."/>
            <person name="Van de Peer Y."/>
            <person name="Grigoriev I.V."/>
            <person name="Nordborg M."/>
            <person name="Weigel D."/>
            <person name="Guo Y.-L."/>
        </authorList>
    </citation>
    <scope>NUCLEOTIDE SEQUENCE [LARGE SCALE GENOMIC DNA]</scope>
    <source>
        <strain evidence="2">cv. MN47</strain>
    </source>
</reference>
<evidence type="ECO:0000313" key="1">
    <source>
        <dbReference type="EMBL" id="EFH41695.1"/>
    </source>
</evidence>
<accession>D7MP96</accession>
<gene>
    <name evidence="1" type="ORF">ARALYDRAFT_683858</name>
</gene>
<keyword evidence="2" id="KW-1185">Reference proteome</keyword>
<dbReference type="EMBL" id="GL348720">
    <property type="protein sequence ID" value="EFH41695.1"/>
    <property type="molecule type" value="Genomic_DNA"/>
</dbReference>
<evidence type="ECO:0000313" key="2">
    <source>
        <dbReference type="Proteomes" id="UP000008694"/>
    </source>
</evidence>
<dbReference type="Gramene" id="Al_scaffold_0008_678">
    <property type="protein sequence ID" value="Al_scaffold_0008_678"/>
    <property type="gene ID" value="Al_scaffold_0008_678"/>
</dbReference>
<name>D7MP96_ARALL</name>
<dbReference type="Proteomes" id="UP000008694">
    <property type="component" value="Unassembled WGS sequence"/>
</dbReference>